<evidence type="ECO:0000256" key="1">
    <source>
        <dbReference type="ARBA" id="ARBA00023157"/>
    </source>
</evidence>
<dbReference type="InterPro" id="IPR000436">
    <property type="entry name" value="Sushi_SCR_CCP_dom"/>
</dbReference>
<keyword evidence="2" id="KW-0768">Sushi</keyword>
<keyword evidence="1" id="KW-1015">Disulfide bond</keyword>
<reference evidence="5" key="1">
    <citation type="submission" date="2022-11" db="UniProtKB">
        <authorList>
            <consortium name="WormBaseParasite"/>
        </authorList>
    </citation>
    <scope>IDENTIFICATION</scope>
</reference>
<dbReference type="Proteomes" id="UP000887566">
    <property type="component" value="Unplaced"/>
</dbReference>
<dbReference type="Gene3D" id="2.10.70.10">
    <property type="entry name" value="Complement Module, domain 1"/>
    <property type="match status" value="1"/>
</dbReference>
<dbReference type="CDD" id="cd00033">
    <property type="entry name" value="CCP"/>
    <property type="match status" value="1"/>
</dbReference>
<evidence type="ECO:0000313" key="5">
    <source>
        <dbReference type="WBParaSite" id="PSAMB.scaffold54size92479.g1347.t1"/>
    </source>
</evidence>
<dbReference type="PROSITE" id="PS50923">
    <property type="entry name" value="SUSHI"/>
    <property type="match status" value="1"/>
</dbReference>
<keyword evidence="4" id="KW-1185">Reference proteome</keyword>
<protein>
    <submittedName>
        <fullName evidence="5">Sushi domain-containing protein</fullName>
    </submittedName>
</protein>
<accession>A0A914WXR1</accession>
<dbReference type="AlphaFoldDB" id="A0A914WXR1"/>
<evidence type="ECO:0000256" key="2">
    <source>
        <dbReference type="PROSITE-ProRule" id="PRU00302"/>
    </source>
</evidence>
<dbReference type="SMART" id="SM00032">
    <property type="entry name" value="CCP"/>
    <property type="match status" value="1"/>
</dbReference>
<evidence type="ECO:0000313" key="4">
    <source>
        <dbReference type="Proteomes" id="UP000887566"/>
    </source>
</evidence>
<dbReference type="InterPro" id="IPR035976">
    <property type="entry name" value="Sushi/SCR/CCP_sf"/>
</dbReference>
<organism evidence="4 5">
    <name type="scientific">Plectus sambesii</name>
    <dbReference type="NCBI Taxonomy" id="2011161"/>
    <lineage>
        <taxon>Eukaryota</taxon>
        <taxon>Metazoa</taxon>
        <taxon>Ecdysozoa</taxon>
        <taxon>Nematoda</taxon>
        <taxon>Chromadorea</taxon>
        <taxon>Plectida</taxon>
        <taxon>Plectina</taxon>
        <taxon>Plectoidea</taxon>
        <taxon>Plectidae</taxon>
        <taxon>Plectus</taxon>
    </lineage>
</organism>
<name>A0A914WXR1_9BILA</name>
<comment type="caution">
    <text evidence="2">Lacks conserved residue(s) required for the propagation of feature annotation.</text>
</comment>
<feature type="domain" description="Sushi" evidence="3">
    <location>
        <begin position="50"/>
        <end position="127"/>
    </location>
</feature>
<evidence type="ECO:0000259" key="3">
    <source>
        <dbReference type="PROSITE" id="PS50923"/>
    </source>
</evidence>
<proteinExistence type="predicted"/>
<sequence>MMSMIVSVSSQNVNNLIVWRTILFVSLCRLFIIVGHTEACQPTFTDEDIETCSVGPIPFGSFSPAPGSTVMDGETVTLTCNPGTRLQGTVNTATCVSGVLSTSPLVCLPCPDDTTWVFDSTTNRCFKAFADVPAPAGTCTKDLNCVGIGAPYGLPSSIAYSLNLQAMFDAAKIGFNLGIRSPGMDFFYVGIGDPVANFQYQLDDGTPVPLSTLAPFFRPGEPNDNVANNEKYIVYDAFPTANGIIDNFCVDTYAGSVCQIQLVK</sequence>
<dbReference type="InterPro" id="IPR016187">
    <property type="entry name" value="CTDL_fold"/>
</dbReference>
<dbReference type="SUPFAM" id="SSF57535">
    <property type="entry name" value="Complement control module/SCR domain"/>
    <property type="match status" value="1"/>
</dbReference>
<dbReference type="WBParaSite" id="PSAMB.scaffold54size92479.g1347.t1">
    <property type="protein sequence ID" value="PSAMB.scaffold54size92479.g1347.t1"/>
    <property type="gene ID" value="PSAMB.scaffold54size92479.g1347"/>
</dbReference>
<dbReference type="SUPFAM" id="SSF56436">
    <property type="entry name" value="C-type lectin-like"/>
    <property type="match status" value="1"/>
</dbReference>